<dbReference type="Proteomes" id="UP000593576">
    <property type="component" value="Unassembled WGS sequence"/>
</dbReference>
<comment type="similarity">
    <text evidence="3">Belongs to the cytochrome c oxidase subunit 5B (TC 3.D.4.11) family.</text>
</comment>
<dbReference type="PANTHER" id="PTHR10122">
    <property type="entry name" value="CYTOCHROME C OXIDASE SUBUNIT 5B, MITOCHONDRIAL"/>
    <property type="match status" value="1"/>
</dbReference>
<dbReference type="AlphaFoldDB" id="A0A7J9MG69"/>
<dbReference type="InterPro" id="IPR036972">
    <property type="entry name" value="Cyt_c_oxidase_su5b_sf"/>
</dbReference>
<dbReference type="PROSITE" id="PS51359">
    <property type="entry name" value="COX5B_2"/>
    <property type="match status" value="1"/>
</dbReference>
<name>A0A7J9MG69_GOSSC</name>
<feature type="binding site" evidence="4">
    <location>
        <position position="174"/>
    </location>
    <ligand>
        <name>Zn(2+)</name>
        <dbReference type="ChEBI" id="CHEBI:29105"/>
    </ligand>
</feature>
<keyword evidence="2 4" id="KW-0862">Zinc</keyword>
<dbReference type="GO" id="GO:0046872">
    <property type="term" value="F:metal ion binding"/>
    <property type="evidence" value="ECO:0007669"/>
    <property type="project" value="UniProtKB-KW"/>
</dbReference>
<dbReference type="GO" id="GO:0005740">
    <property type="term" value="C:mitochondrial envelope"/>
    <property type="evidence" value="ECO:0007669"/>
    <property type="project" value="InterPro"/>
</dbReference>
<organism evidence="5 6">
    <name type="scientific">Gossypium schwendimanii</name>
    <name type="common">Cotton</name>
    <dbReference type="NCBI Taxonomy" id="34291"/>
    <lineage>
        <taxon>Eukaryota</taxon>
        <taxon>Viridiplantae</taxon>
        <taxon>Streptophyta</taxon>
        <taxon>Embryophyta</taxon>
        <taxon>Tracheophyta</taxon>
        <taxon>Spermatophyta</taxon>
        <taxon>Magnoliopsida</taxon>
        <taxon>eudicotyledons</taxon>
        <taxon>Gunneridae</taxon>
        <taxon>Pentapetalae</taxon>
        <taxon>rosids</taxon>
        <taxon>malvids</taxon>
        <taxon>Malvales</taxon>
        <taxon>Malvaceae</taxon>
        <taxon>Malvoideae</taxon>
        <taxon>Gossypium</taxon>
    </lineage>
</organism>
<feature type="binding site" evidence="4">
    <location>
        <position position="159"/>
    </location>
    <ligand>
        <name>Zn(2+)</name>
        <dbReference type="ChEBI" id="CHEBI:29105"/>
    </ligand>
</feature>
<dbReference type="GO" id="GO:0045277">
    <property type="term" value="C:respiratory chain complex IV"/>
    <property type="evidence" value="ECO:0007669"/>
    <property type="project" value="InterPro"/>
</dbReference>
<sequence>MWRRLLTSQFKSLAAIPCRSASKTAPFPFKSHISPSPSASLLVCHFSAESGNPSFVRSSSSMRPILVLRFLISIALVSVADTAVKKKVEDVMPIATGHEREELESELQAIFFPFPGKKILEDANNPVGPFGTKEAPAVVKSYYDKRIVGCPGGEGEDEHDVVWFWLEKGKPHECPVCSQYFVVNMNRFKGEVRAVDFKLDQWFIQFPVFCLIISTYVVQLEVVGPGGPPDGHGDDDHH</sequence>
<evidence type="ECO:0000256" key="4">
    <source>
        <dbReference type="PIRSR" id="PIRSR602124-2"/>
    </source>
</evidence>
<dbReference type="InterPro" id="IPR002124">
    <property type="entry name" value="Cyt_c_oxidase_su5b"/>
</dbReference>
<evidence type="ECO:0000256" key="2">
    <source>
        <dbReference type="ARBA" id="ARBA00022833"/>
    </source>
</evidence>
<evidence type="ECO:0000313" key="6">
    <source>
        <dbReference type="Proteomes" id="UP000593576"/>
    </source>
</evidence>
<dbReference type="Gene3D" id="2.60.11.10">
    <property type="entry name" value="Cytochrome c oxidase, subunit Vb"/>
    <property type="match status" value="1"/>
</dbReference>
<protein>
    <submittedName>
        <fullName evidence="5">Uncharacterized protein</fullName>
    </submittedName>
</protein>
<feature type="binding site" evidence="4">
    <location>
        <position position="150"/>
    </location>
    <ligand>
        <name>Zn(2+)</name>
        <dbReference type="ChEBI" id="CHEBI:29105"/>
    </ligand>
</feature>
<dbReference type="GO" id="GO:0006123">
    <property type="term" value="P:mitochondrial electron transport, cytochrome c to oxygen"/>
    <property type="evidence" value="ECO:0007669"/>
    <property type="project" value="InterPro"/>
</dbReference>
<dbReference type="SUPFAM" id="SSF57802">
    <property type="entry name" value="Rubredoxin-like"/>
    <property type="match status" value="1"/>
</dbReference>
<evidence type="ECO:0000256" key="1">
    <source>
        <dbReference type="ARBA" id="ARBA00022723"/>
    </source>
</evidence>
<reference evidence="5 6" key="1">
    <citation type="journal article" date="2019" name="Genome Biol. Evol.">
        <title>Insights into the evolution of the New World diploid cottons (Gossypium, subgenus Houzingenia) based on genome sequencing.</title>
        <authorList>
            <person name="Grover C.E."/>
            <person name="Arick M.A. 2nd"/>
            <person name="Thrash A."/>
            <person name="Conover J.L."/>
            <person name="Sanders W.S."/>
            <person name="Peterson D.G."/>
            <person name="Frelichowski J.E."/>
            <person name="Scheffler J.A."/>
            <person name="Scheffler B.E."/>
            <person name="Wendel J.F."/>
        </authorList>
    </citation>
    <scope>NUCLEOTIDE SEQUENCE [LARGE SCALE GENOMIC DNA]</scope>
    <source>
        <strain evidence="5">1</strain>
        <tissue evidence="5">Leaf</tissue>
    </source>
</reference>
<dbReference type="PANTHER" id="PTHR10122:SF0">
    <property type="entry name" value="CYTOCHROME C OXIDASE SUBUNIT 5B, ISOFORM A-RELATED"/>
    <property type="match status" value="1"/>
</dbReference>
<keyword evidence="6" id="KW-1185">Reference proteome</keyword>
<evidence type="ECO:0000313" key="5">
    <source>
        <dbReference type="EMBL" id="MBA0869948.1"/>
    </source>
</evidence>
<gene>
    <name evidence="5" type="ORF">Goshw_005677</name>
</gene>
<dbReference type="FunFam" id="2.60.11.10:FF:000002">
    <property type="entry name" value="Cytochrome c oxidase subunit Vb"/>
    <property type="match status" value="1"/>
</dbReference>
<comment type="caution">
    <text evidence="5">The sequence shown here is derived from an EMBL/GenBank/DDBJ whole genome shotgun (WGS) entry which is preliminary data.</text>
</comment>
<accession>A0A7J9MG69</accession>
<proteinExistence type="inferred from homology"/>
<dbReference type="OrthoDB" id="10249250at2759"/>
<feature type="binding site" evidence="4">
    <location>
        <position position="177"/>
    </location>
    <ligand>
        <name>Zn(2+)</name>
        <dbReference type="ChEBI" id="CHEBI:29105"/>
    </ligand>
</feature>
<dbReference type="EMBL" id="JABFAF010000011">
    <property type="protein sequence ID" value="MBA0869948.1"/>
    <property type="molecule type" value="Genomic_DNA"/>
</dbReference>
<keyword evidence="1 4" id="KW-0479">Metal-binding</keyword>
<dbReference type="CDD" id="cd00924">
    <property type="entry name" value="Cyt_c_Oxidase_Vb"/>
    <property type="match status" value="1"/>
</dbReference>
<dbReference type="Pfam" id="PF01215">
    <property type="entry name" value="COX5B"/>
    <property type="match status" value="1"/>
</dbReference>
<evidence type="ECO:0000256" key="3">
    <source>
        <dbReference type="ARBA" id="ARBA00061018"/>
    </source>
</evidence>